<accession>A0AAN7V8T0</accession>
<sequence>MCVYEHITIKGNPPAKGLECLLELQSTCGIAHDTSNGRRNTRGNPMQLVYNQETGNLGKFTKEDKSNEALSNNETLSRMVCEADPMCKDCEEEEEYTASLQ</sequence>
<comment type="caution">
    <text evidence="1">The sequence shown here is derived from an EMBL/GenBank/DDBJ whole genome shotgun (WGS) entry which is preliminary data.</text>
</comment>
<dbReference type="AlphaFoldDB" id="A0AAN7V8T0"/>
<organism evidence="1 2">
    <name type="scientific">Pyrocoelia pectoralis</name>
    <dbReference type="NCBI Taxonomy" id="417401"/>
    <lineage>
        <taxon>Eukaryota</taxon>
        <taxon>Metazoa</taxon>
        <taxon>Ecdysozoa</taxon>
        <taxon>Arthropoda</taxon>
        <taxon>Hexapoda</taxon>
        <taxon>Insecta</taxon>
        <taxon>Pterygota</taxon>
        <taxon>Neoptera</taxon>
        <taxon>Endopterygota</taxon>
        <taxon>Coleoptera</taxon>
        <taxon>Polyphaga</taxon>
        <taxon>Elateriformia</taxon>
        <taxon>Elateroidea</taxon>
        <taxon>Lampyridae</taxon>
        <taxon>Lampyrinae</taxon>
        <taxon>Pyrocoelia</taxon>
    </lineage>
</organism>
<dbReference type="Proteomes" id="UP001329430">
    <property type="component" value="Chromosome 5"/>
</dbReference>
<evidence type="ECO:0000313" key="2">
    <source>
        <dbReference type="Proteomes" id="UP001329430"/>
    </source>
</evidence>
<reference evidence="1 2" key="1">
    <citation type="journal article" date="2024" name="Insects">
        <title>An Improved Chromosome-Level Genome Assembly of the Firefly Pyrocoelia pectoralis.</title>
        <authorList>
            <person name="Fu X."/>
            <person name="Meyer-Rochow V.B."/>
            <person name="Ballantyne L."/>
            <person name="Zhu X."/>
        </authorList>
    </citation>
    <scope>NUCLEOTIDE SEQUENCE [LARGE SCALE GENOMIC DNA]</scope>
    <source>
        <strain evidence="1">XCY_ONT2</strain>
    </source>
</reference>
<name>A0AAN7V8T0_9COLE</name>
<keyword evidence="2" id="KW-1185">Reference proteome</keyword>
<gene>
    <name evidence="1" type="ORF">RI129_007780</name>
</gene>
<protein>
    <submittedName>
        <fullName evidence="1">Uncharacterized protein</fullName>
    </submittedName>
</protein>
<proteinExistence type="predicted"/>
<dbReference type="EMBL" id="JAVRBK010000005">
    <property type="protein sequence ID" value="KAK5643935.1"/>
    <property type="molecule type" value="Genomic_DNA"/>
</dbReference>
<evidence type="ECO:0000313" key="1">
    <source>
        <dbReference type="EMBL" id="KAK5643935.1"/>
    </source>
</evidence>